<evidence type="ECO:0000313" key="8">
    <source>
        <dbReference type="Proteomes" id="UP000010552"/>
    </source>
</evidence>
<dbReference type="GO" id="GO:0006412">
    <property type="term" value="P:translation"/>
    <property type="evidence" value="ECO:0007669"/>
    <property type="project" value="InterPro"/>
</dbReference>
<dbReference type="GO" id="GO:1990904">
    <property type="term" value="C:ribonucleoprotein complex"/>
    <property type="evidence" value="ECO:0007669"/>
    <property type="project" value="UniProtKB-KW"/>
</dbReference>
<keyword evidence="2 7" id="KW-0689">Ribosomal protein</keyword>
<dbReference type="InterPro" id="IPR001377">
    <property type="entry name" value="Ribosomal_eS6"/>
</dbReference>
<protein>
    <recommendedName>
        <fullName evidence="4">Small ribosomal subunit protein eS6</fullName>
    </recommendedName>
    <alternativeName>
        <fullName evidence="5">40S ribosomal protein S6</fullName>
    </alternativeName>
</protein>
<name>L5KH32_PTEAL</name>
<evidence type="ECO:0000256" key="1">
    <source>
        <dbReference type="ARBA" id="ARBA00009312"/>
    </source>
</evidence>
<dbReference type="Proteomes" id="UP000010552">
    <property type="component" value="Unassembled WGS sequence"/>
</dbReference>
<evidence type="ECO:0000256" key="2">
    <source>
        <dbReference type="ARBA" id="ARBA00022980"/>
    </source>
</evidence>
<feature type="compositionally biased region" description="Polar residues" evidence="6">
    <location>
        <begin position="158"/>
        <end position="167"/>
    </location>
</feature>
<dbReference type="GO" id="GO:0005840">
    <property type="term" value="C:ribosome"/>
    <property type="evidence" value="ECO:0007669"/>
    <property type="project" value="UniProtKB-KW"/>
</dbReference>
<sequence length="167" mass="19109">MRPNIFFPASGCQKLIEVGNERKLCTFYEKRMATKAAADALGEEWKVYGGNGKLDFPIQQSVLTHGRVHLLLKVDVRQCAGRKPLNKGKKPRTKAPKLWRLVTPRVLQNKRIALNKQRTKKNKEEAAESAELLSKKMMEAKENHQEQISKRHRLFSLRASTSKTESN</sequence>
<keyword evidence="8" id="KW-1185">Reference proteome</keyword>
<dbReference type="STRING" id="9402.L5KH32"/>
<dbReference type="GO" id="GO:0003735">
    <property type="term" value="F:structural constituent of ribosome"/>
    <property type="evidence" value="ECO:0007669"/>
    <property type="project" value="InterPro"/>
</dbReference>
<feature type="region of interest" description="Disordered" evidence="6">
    <location>
        <begin position="140"/>
        <end position="167"/>
    </location>
</feature>
<evidence type="ECO:0000313" key="7">
    <source>
        <dbReference type="EMBL" id="ELK10632.1"/>
    </source>
</evidence>
<organism evidence="7 8">
    <name type="scientific">Pteropus alecto</name>
    <name type="common">Black flying fox</name>
    <dbReference type="NCBI Taxonomy" id="9402"/>
    <lineage>
        <taxon>Eukaryota</taxon>
        <taxon>Metazoa</taxon>
        <taxon>Chordata</taxon>
        <taxon>Craniata</taxon>
        <taxon>Vertebrata</taxon>
        <taxon>Euteleostomi</taxon>
        <taxon>Mammalia</taxon>
        <taxon>Eutheria</taxon>
        <taxon>Laurasiatheria</taxon>
        <taxon>Chiroptera</taxon>
        <taxon>Yinpterochiroptera</taxon>
        <taxon>Pteropodoidea</taxon>
        <taxon>Pteropodidae</taxon>
        <taxon>Pteropodinae</taxon>
        <taxon>Pteropus</taxon>
    </lineage>
</organism>
<feature type="compositionally biased region" description="Basic and acidic residues" evidence="6">
    <location>
        <begin position="140"/>
        <end position="149"/>
    </location>
</feature>
<dbReference type="InParanoid" id="L5KH32"/>
<dbReference type="AlphaFoldDB" id="L5KH32"/>
<comment type="similarity">
    <text evidence="1">Belongs to the eukaryotic ribosomal protein eS6 family.</text>
</comment>
<proteinExistence type="inferred from homology"/>
<dbReference type="Gene3D" id="1.20.5.2650">
    <property type="match status" value="1"/>
</dbReference>
<accession>L5KH32</accession>
<dbReference type="EMBL" id="KB030717">
    <property type="protein sequence ID" value="ELK10632.1"/>
    <property type="molecule type" value="Genomic_DNA"/>
</dbReference>
<dbReference type="PANTHER" id="PTHR11502">
    <property type="entry name" value="40S RIBOSOMAL PROTEIN S6"/>
    <property type="match status" value="1"/>
</dbReference>
<keyword evidence="3" id="KW-0687">Ribonucleoprotein</keyword>
<evidence type="ECO:0000256" key="4">
    <source>
        <dbReference type="ARBA" id="ARBA00035278"/>
    </source>
</evidence>
<evidence type="ECO:0000256" key="5">
    <source>
        <dbReference type="ARBA" id="ARBA00035403"/>
    </source>
</evidence>
<reference evidence="8" key="1">
    <citation type="journal article" date="2013" name="Science">
        <title>Comparative analysis of bat genomes provides insight into the evolution of flight and immunity.</title>
        <authorList>
            <person name="Zhang G."/>
            <person name="Cowled C."/>
            <person name="Shi Z."/>
            <person name="Huang Z."/>
            <person name="Bishop-Lilly K.A."/>
            <person name="Fang X."/>
            <person name="Wynne J.W."/>
            <person name="Xiong Z."/>
            <person name="Baker M.L."/>
            <person name="Zhao W."/>
            <person name="Tachedjian M."/>
            <person name="Zhu Y."/>
            <person name="Zhou P."/>
            <person name="Jiang X."/>
            <person name="Ng J."/>
            <person name="Yang L."/>
            <person name="Wu L."/>
            <person name="Xiao J."/>
            <person name="Feng Y."/>
            <person name="Chen Y."/>
            <person name="Sun X."/>
            <person name="Zhang Y."/>
            <person name="Marsh G.A."/>
            <person name="Crameri G."/>
            <person name="Broder C.C."/>
            <person name="Frey K.G."/>
            <person name="Wang L.F."/>
            <person name="Wang J."/>
        </authorList>
    </citation>
    <scope>NUCLEOTIDE SEQUENCE [LARGE SCALE GENOMIC DNA]</scope>
</reference>
<evidence type="ECO:0000256" key="3">
    <source>
        <dbReference type="ARBA" id="ARBA00023274"/>
    </source>
</evidence>
<gene>
    <name evidence="7" type="ORF">PAL_GLEAN10006228</name>
</gene>
<evidence type="ECO:0000256" key="6">
    <source>
        <dbReference type="SAM" id="MobiDB-lite"/>
    </source>
</evidence>
<dbReference type="SMART" id="SM01405">
    <property type="entry name" value="Ribosomal_S6e"/>
    <property type="match status" value="1"/>
</dbReference>
<dbReference type="Pfam" id="PF01092">
    <property type="entry name" value="Ribosomal_S6e"/>
    <property type="match status" value="1"/>
</dbReference>